<dbReference type="Pfam" id="PF00271">
    <property type="entry name" value="Helicase_C"/>
    <property type="match status" value="1"/>
</dbReference>
<dbReference type="Pfam" id="PF16124">
    <property type="entry name" value="RecQ_Zn_bind"/>
    <property type="match status" value="1"/>
</dbReference>
<evidence type="ECO:0000259" key="17">
    <source>
        <dbReference type="PROSITE" id="PS51194"/>
    </source>
</evidence>
<feature type="compositionally biased region" description="Basic and acidic residues" evidence="14">
    <location>
        <begin position="12"/>
        <end position="22"/>
    </location>
</feature>
<dbReference type="SUPFAM" id="SSF47819">
    <property type="entry name" value="HRDC-like"/>
    <property type="match status" value="1"/>
</dbReference>
<evidence type="ECO:0000256" key="10">
    <source>
        <dbReference type="ARBA" id="ARBA00023235"/>
    </source>
</evidence>
<dbReference type="GO" id="GO:0000724">
    <property type="term" value="P:double-strand break repair via homologous recombination"/>
    <property type="evidence" value="ECO:0007669"/>
    <property type="project" value="TreeGrafter"/>
</dbReference>
<dbReference type="FunFam" id="1.10.10.10:FF:000495">
    <property type="entry name" value="RecQ family helicase MusN"/>
    <property type="match status" value="1"/>
</dbReference>
<dbReference type="Pfam" id="PF00570">
    <property type="entry name" value="HRDC"/>
    <property type="match status" value="1"/>
</dbReference>
<dbReference type="GO" id="GO:0005737">
    <property type="term" value="C:cytoplasm"/>
    <property type="evidence" value="ECO:0007669"/>
    <property type="project" value="TreeGrafter"/>
</dbReference>
<proteinExistence type="inferred from homology"/>
<keyword evidence="9" id="KW-0234">DNA repair</keyword>
<keyword evidence="6 18" id="KW-0347">Helicase</keyword>
<dbReference type="FunFam" id="3.40.50.300:FF:000296">
    <property type="entry name" value="ATP-dependent DNA helicase RecQ"/>
    <property type="match status" value="1"/>
</dbReference>
<dbReference type="PROSITE" id="PS00690">
    <property type="entry name" value="DEAH_ATP_HELICASE"/>
    <property type="match status" value="1"/>
</dbReference>
<keyword evidence="3" id="KW-0547">Nucleotide-binding</keyword>
<feature type="compositionally biased region" description="Polar residues" evidence="14">
    <location>
        <begin position="187"/>
        <end position="196"/>
    </location>
</feature>
<dbReference type="GO" id="GO:0006260">
    <property type="term" value="P:DNA replication"/>
    <property type="evidence" value="ECO:0007669"/>
    <property type="project" value="InterPro"/>
</dbReference>
<dbReference type="InterPro" id="IPR018982">
    <property type="entry name" value="RQC_domain"/>
</dbReference>
<feature type="region of interest" description="Disordered" evidence="14">
    <location>
        <begin position="868"/>
        <end position="892"/>
    </location>
</feature>
<dbReference type="Pfam" id="PF00270">
    <property type="entry name" value="DEAD"/>
    <property type="match status" value="1"/>
</dbReference>
<evidence type="ECO:0000256" key="1">
    <source>
        <dbReference type="ARBA" id="ARBA00004123"/>
    </source>
</evidence>
<dbReference type="Gene3D" id="1.10.10.10">
    <property type="entry name" value="Winged helix-like DNA-binding domain superfamily/Winged helix DNA-binding domain"/>
    <property type="match status" value="1"/>
</dbReference>
<dbReference type="InterPro" id="IPR002121">
    <property type="entry name" value="HRDC_dom"/>
</dbReference>
<keyword evidence="5" id="KW-0378">Hydrolase</keyword>
<dbReference type="InterPro" id="IPR001650">
    <property type="entry name" value="Helicase_C-like"/>
</dbReference>
<evidence type="ECO:0000259" key="15">
    <source>
        <dbReference type="PROSITE" id="PS50967"/>
    </source>
</evidence>
<dbReference type="CDD" id="cd18794">
    <property type="entry name" value="SF2_C_RecQ"/>
    <property type="match status" value="1"/>
</dbReference>
<keyword evidence="8" id="KW-0238">DNA-binding</keyword>
<dbReference type="SUPFAM" id="SSF52540">
    <property type="entry name" value="P-loop containing nucleoside triphosphate hydrolases"/>
    <property type="match status" value="2"/>
</dbReference>
<evidence type="ECO:0000256" key="11">
    <source>
        <dbReference type="ARBA" id="ARBA00023242"/>
    </source>
</evidence>
<dbReference type="InterPro" id="IPR011545">
    <property type="entry name" value="DEAD/DEAH_box_helicase_dom"/>
</dbReference>
<feature type="compositionally biased region" description="Low complexity" evidence="14">
    <location>
        <begin position="215"/>
        <end position="226"/>
    </location>
</feature>
<dbReference type="GO" id="GO:0043138">
    <property type="term" value="F:3'-5' DNA helicase activity"/>
    <property type="evidence" value="ECO:0007669"/>
    <property type="project" value="UniProtKB-EC"/>
</dbReference>
<dbReference type="GO" id="GO:0005634">
    <property type="term" value="C:nucleus"/>
    <property type="evidence" value="ECO:0007669"/>
    <property type="project" value="UniProtKB-SubCell"/>
</dbReference>
<evidence type="ECO:0000256" key="2">
    <source>
        <dbReference type="ARBA" id="ARBA00005446"/>
    </source>
</evidence>
<evidence type="ECO:0000259" key="16">
    <source>
        <dbReference type="PROSITE" id="PS51192"/>
    </source>
</evidence>
<dbReference type="NCBIfam" id="TIGR00614">
    <property type="entry name" value="recQ_fam"/>
    <property type="match status" value="1"/>
</dbReference>
<dbReference type="SMART" id="SM00487">
    <property type="entry name" value="DEXDc"/>
    <property type="match status" value="1"/>
</dbReference>
<dbReference type="InterPro" id="IPR014001">
    <property type="entry name" value="Helicase_ATP-bd"/>
</dbReference>
<feature type="region of interest" description="Disordered" evidence="14">
    <location>
        <begin position="1152"/>
        <end position="1236"/>
    </location>
</feature>
<feature type="domain" description="HRDC" evidence="15">
    <location>
        <begin position="1000"/>
        <end position="1079"/>
    </location>
</feature>
<evidence type="ECO:0000256" key="13">
    <source>
        <dbReference type="ARBA" id="ARBA00034808"/>
    </source>
</evidence>
<dbReference type="InterPro" id="IPR036388">
    <property type="entry name" value="WH-like_DNA-bd_sf"/>
</dbReference>
<dbReference type="GO" id="GO:0009378">
    <property type="term" value="F:four-way junction helicase activity"/>
    <property type="evidence" value="ECO:0007669"/>
    <property type="project" value="TreeGrafter"/>
</dbReference>
<evidence type="ECO:0000256" key="4">
    <source>
        <dbReference type="ARBA" id="ARBA00022763"/>
    </source>
</evidence>
<dbReference type="EMBL" id="HG529590">
    <property type="protein sequence ID" value="CDI53709.1"/>
    <property type="molecule type" value="Genomic_DNA"/>
</dbReference>
<feature type="compositionally biased region" description="Acidic residues" evidence="14">
    <location>
        <begin position="941"/>
        <end position="951"/>
    </location>
</feature>
<keyword evidence="10" id="KW-0413">Isomerase</keyword>
<keyword evidence="11" id="KW-0539">Nucleus</keyword>
<feature type="domain" description="Helicase ATP-binding" evidence="16">
    <location>
        <begin position="351"/>
        <end position="531"/>
    </location>
</feature>
<dbReference type="SMART" id="SM00490">
    <property type="entry name" value="HELICc"/>
    <property type="match status" value="1"/>
</dbReference>
<sequence>MSRASHTTTLPRRREQAQDGRSETILLDDENDDVGLANIKSGQSEPRYSPKRSAVENGESLSASKRYKTSDAYNASDSSQLTAQDRQPNSSGSVSRANHSSQFTQPAAFTHNPKFDLHSDRELQSLLDLTRGFLANRKEQMSHISPDDEDADAWRRWDDLIKSISDFRQQIIEIKDALDARGVSDAATPSLQTPSAAESHVAPPSVRSSPARHIAANAASSSTTRTVCSSFQAVGENKKSETPSHLLDPEDELPVSDEQERPPVVNPELDTGPSHDQVLNLVDEDDEDEDDDAEDMPVETKFKLRGPSMQKPLSKDELRSMPTYPWTKDVIYHMRAHFKLKHFRANQLEAINGTLAGRDVFVLMPTGGGKSLCYQLPACVDVDRGIRTVTVVISPLLSLIQDQVRHLISLGIPAVKLTGDMASADRAAAVTLVRDPNSGLRLLYLTPEFIRQSPQAQKLLDELCTRRRIARFVVDEAHCVSQWGHDFRPHYTELGELRKSYPGVPIMALTATANARVIKDVKECLRMRNALQLSQSFNRPNLEYQIRKKPPRAKLMESITSLILTSHKDQCGIVYCLSRESCETVADELIKAGISAHHYHAGLGGSDRNMVQQKWQSNEFRIIVATIAFGMGIDKPDVRFVIHHSLPKSLEGYYQETGRAGRDGKSSVCILYYNWSDVNKIKNMMERERDRGEKSQEAHERGVESLEQMKRFCENEIECRRVQVLHYFGENFHADMCRSTCDNCCRKAGSIQVEDVSEQAIKAVKLVKAITNPKSCITLAHCADVFYGSRIKKIRDLGHDKTEMHGAGALMGKSDIHRLFENLCSEGAFRLRNVLNRAGFNTTYIHIGPNANQVLNGTKRITMQFATPSSDPMAASPSKTGRARKQPGKARDEDFAEFDDDAHDISHVSLSPQESCSNRHDVGAQPLVDEEEWAGIEMLDDNFDLDNDSDDDKPPKAIARTRNSGGTRGPTSIDVVDGGNSHDEAEEDEDGFEIDDARSIDNVQLCYRELKQLDAKLARQESRSRGWLIPDDVLQEMCCFFPTTLKALRRFVGDEPWLDKYYLRYIAVLQKYNPDNRSDFGSTQAPMLQQTQKPTPPRLNGSRPAPTASTTHPAVASSIACSMAAPRATIRPAATRKSAVVAAADLGQFAYEEGAPSPRSRTSQAPSMGSRASVSSSRPPRTSPKTTVSKSTSSATASGSGKRLTLERPHLGAPAVGIRAMPLFPSQRAANRPRQS</sequence>
<feature type="domain" description="Helicase C-terminal" evidence="17">
    <location>
        <begin position="558"/>
        <end position="704"/>
    </location>
</feature>
<comment type="similarity">
    <text evidence="2">Belongs to the helicase family. RecQ subfamily.</text>
</comment>
<dbReference type="Gene3D" id="3.40.50.300">
    <property type="entry name" value="P-loop containing nucleotide triphosphate hydrolases"/>
    <property type="match status" value="2"/>
</dbReference>
<evidence type="ECO:0000256" key="8">
    <source>
        <dbReference type="ARBA" id="ARBA00023125"/>
    </source>
</evidence>
<dbReference type="PROSITE" id="PS50967">
    <property type="entry name" value="HRDC"/>
    <property type="match status" value="1"/>
</dbReference>
<dbReference type="PROSITE" id="PS51192">
    <property type="entry name" value="HELICASE_ATP_BIND_1"/>
    <property type="match status" value="1"/>
</dbReference>
<dbReference type="InterPro" id="IPR004589">
    <property type="entry name" value="DNA_helicase_ATP-dep_RecQ"/>
</dbReference>
<evidence type="ECO:0000256" key="12">
    <source>
        <dbReference type="ARBA" id="ARBA00034617"/>
    </source>
</evidence>
<reference evidence="18" key="1">
    <citation type="journal article" date="2014" name="Genome Biol. Evol.">
        <title>Gene Loss Rather Than Gene Gain Is Associated with a Host Jump from Monocots to Dicots in the Smut Fungus Melanopsichium pennsylvanicum.</title>
        <authorList>
            <person name="Sharma R."/>
            <person name="Mishra B."/>
            <person name="Runge F."/>
            <person name="Thines M."/>
        </authorList>
    </citation>
    <scope>NUCLEOTIDE SEQUENCE</scope>
    <source>
        <strain evidence="18">4</strain>
    </source>
</reference>
<keyword evidence="4" id="KW-0227">DNA damage</keyword>
<dbReference type="CDD" id="cd17920">
    <property type="entry name" value="DEXHc_RecQ"/>
    <property type="match status" value="1"/>
</dbReference>
<dbReference type="GO" id="GO:0005524">
    <property type="term" value="F:ATP binding"/>
    <property type="evidence" value="ECO:0007669"/>
    <property type="project" value="UniProtKB-KW"/>
</dbReference>
<dbReference type="PANTHER" id="PTHR13710:SF153">
    <property type="entry name" value="RECQ-LIKE DNA HELICASE BLM"/>
    <property type="match status" value="1"/>
</dbReference>
<feature type="compositionally biased region" description="Polar residues" evidence="14">
    <location>
        <begin position="1"/>
        <end position="10"/>
    </location>
</feature>
<comment type="catalytic activity">
    <reaction evidence="12">
        <text>Couples ATP hydrolysis with the unwinding of duplex DNA by translocating in the 3'-5' direction.</text>
        <dbReference type="EC" id="5.6.2.4"/>
    </reaction>
</comment>
<evidence type="ECO:0000256" key="9">
    <source>
        <dbReference type="ARBA" id="ARBA00023204"/>
    </source>
</evidence>
<feature type="compositionally biased region" description="Polar residues" evidence="14">
    <location>
        <begin position="1077"/>
        <end position="1093"/>
    </location>
</feature>
<feature type="region of interest" description="Disordered" evidence="14">
    <location>
        <begin position="185"/>
        <end position="276"/>
    </location>
</feature>
<dbReference type="GO" id="GO:0003677">
    <property type="term" value="F:DNA binding"/>
    <property type="evidence" value="ECO:0007669"/>
    <property type="project" value="UniProtKB-KW"/>
</dbReference>
<dbReference type="FunFam" id="3.40.50.300:FF:001975">
    <property type="entry name" value="ATP-dependent DNA helicase"/>
    <property type="match status" value="1"/>
</dbReference>
<feature type="region of interest" description="Disordered" evidence="14">
    <location>
        <begin position="941"/>
        <end position="991"/>
    </location>
</feature>
<dbReference type="Pfam" id="PF09382">
    <property type="entry name" value="RQC"/>
    <property type="match status" value="1"/>
</dbReference>
<accession>A0A077R967</accession>
<dbReference type="InterPro" id="IPR044876">
    <property type="entry name" value="HRDC_dom_sf"/>
</dbReference>
<dbReference type="SMART" id="SM00956">
    <property type="entry name" value="RQC"/>
    <property type="match status" value="1"/>
</dbReference>
<dbReference type="PROSITE" id="PS51194">
    <property type="entry name" value="HELICASE_CTER"/>
    <property type="match status" value="1"/>
</dbReference>
<feature type="compositionally biased region" description="Polar residues" evidence="14">
    <location>
        <begin position="71"/>
        <end position="102"/>
    </location>
</feature>
<dbReference type="GO" id="GO:0005694">
    <property type="term" value="C:chromosome"/>
    <property type="evidence" value="ECO:0007669"/>
    <property type="project" value="TreeGrafter"/>
</dbReference>
<protein>
    <recommendedName>
        <fullName evidence="13">DNA 3'-5' helicase</fullName>
        <ecNumber evidence="13">5.6.2.4</ecNumber>
    </recommendedName>
</protein>
<dbReference type="AlphaFoldDB" id="A0A077R967"/>
<dbReference type="GO" id="GO:0016787">
    <property type="term" value="F:hydrolase activity"/>
    <property type="evidence" value="ECO:0007669"/>
    <property type="project" value="UniProtKB-KW"/>
</dbReference>
<dbReference type="InterPro" id="IPR010997">
    <property type="entry name" value="HRDC-like_sf"/>
</dbReference>
<feature type="region of interest" description="Disordered" evidence="14">
    <location>
        <begin position="1"/>
        <end position="102"/>
    </location>
</feature>
<evidence type="ECO:0000313" key="18">
    <source>
        <dbReference type="EMBL" id="CDI53709.1"/>
    </source>
</evidence>
<evidence type="ECO:0000256" key="14">
    <source>
        <dbReference type="SAM" id="MobiDB-lite"/>
    </source>
</evidence>
<dbReference type="InterPro" id="IPR027417">
    <property type="entry name" value="P-loop_NTPase"/>
</dbReference>
<keyword evidence="7" id="KW-0067">ATP-binding</keyword>
<dbReference type="PANTHER" id="PTHR13710">
    <property type="entry name" value="DNA HELICASE RECQ FAMILY MEMBER"/>
    <property type="match status" value="1"/>
</dbReference>
<evidence type="ECO:0000256" key="3">
    <source>
        <dbReference type="ARBA" id="ARBA00022741"/>
    </source>
</evidence>
<dbReference type="Gene3D" id="1.10.150.80">
    <property type="entry name" value="HRDC domain"/>
    <property type="match status" value="1"/>
</dbReference>
<organism evidence="18">
    <name type="scientific">Melanopsichium pennsylvanicum 4</name>
    <dbReference type="NCBI Taxonomy" id="1398559"/>
    <lineage>
        <taxon>Eukaryota</taxon>
        <taxon>Fungi</taxon>
        <taxon>Dikarya</taxon>
        <taxon>Basidiomycota</taxon>
        <taxon>Ustilaginomycotina</taxon>
        <taxon>Ustilaginomycetes</taxon>
        <taxon>Ustilaginales</taxon>
        <taxon>Ustilaginaceae</taxon>
        <taxon>Melanopsichium</taxon>
    </lineage>
</organism>
<name>A0A077R967_9BASI</name>
<evidence type="ECO:0000256" key="5">
    <source>
        <dbReference type="ARBA" id="ARBA00022801"/>
    </source>
</evidence>
<dbReference type="EC" id="5.6.2.4" evidence="13"/>
<feature type="compositionally biased region" description="Low complexity" evidence="14">
    <location>
        <begin position="1169"/>
        <end position="1202"/>
    </location>
</feature>
<dbReference type="InterPro" id="IPR032284">
    <property type="entry name" value="RecQ_Zn-bd"/>
</dbReference>
<feature type="region of interest" description="Disordered" evidence="14">
    <location>
        <begin position="1077"/>
        <end position="1114"/>
    </location>
</feature>
<evidence type="ECO:0000256" key="6">
    <source>
        <dbReference type="ARBA" id="ARBA00022806"/>
    </source>
</evidence>
<comment type="subcellular location">
    <subcellularLocation>
        <location evidence="1">Nucleus</location>
    </subcellularLocation>
</comment>
<evidence type="ECO:0000256" key="7">
    <source>
        <dbReference type="ARBA" id="ARBA00022840"/>
    </source>
</evidence>
<dbReference type="InterPro" id="IPR002464">
    <property type="entry name" value="DNA/RNA_helicase_DEAH_CS"/>
</dbReference>